<dbReference type="EC" id="6.3.2.1" evidence="3"/>
<comment type="catalytic activity">
    <reaction evidence="8">
        <text>(R)-pantoate + beta-alanine + ATP = (R)-pantothenate + AMP + diphosphate + H(+)</text>
        <dbReference type="Rhea" id="RHEA:10912"/>
        <dbReference type="ChEBI" id="CHEBI:15378"/>
        <dbReference type="ChEBI" id="CHEBI:15980"/>
        <dbReference type="ChEBI" id="CHEBI:29032"/>
        <dbReference type="ChEBI" id="CHEBI:30616"/>
        <dbReference type="ChEBI" id="CHEBI:33019"/>
        <dbReference type="ChEBI" id="CHEBI:57966"/>
        <dbReference type="ChEBI" id="CHEBI:456215"/>
        <dbReference type="EC" id="6.3.2.1"/>
    </reaction>
</comment>
<dbReference type="Gene3D" id="3.30.1300.10">
    <property type="entry name" value="Pantoate-beta-alanine ligase, C-terminal domain"/>
    <property type="match status" value="1"/>
</dbReference>
<dbReference type="PANTHER" id="PTHR21299">
    <property type="entry name" value="CYTIDYLATE KINASE/PANTOATE-BETA-ALANINE LIGASE"/>
    <property type="match status" value="1"/>
</dbReference>
<dbReference type="SUPFAM" id="SSF52374">
    <property type="entry name" value="Nucleotidylyl transferase"/>
    <property type="match status" value="1"/>
</dbReference>
<evidence type="ECO:0000256" key="3">
    <source>
        <dbReference type="ARBA" id="ARBA00012219"/>
    </source>
</evidence>
<dbReference type="HAMAP" id="MF_00158">
    <property type="entry name" value="PanC"/>
    <property type="match status" value="1"/>
</dbReference>
<keyword evidence="4" id="KW-0436">Ligase</keyword>
<name>A0A6J6ECS5_9ZZZZ</name>
<dbReference type="InterPro" id="IPR003721">
    <property type="entry name" value="Pantoate_ligase"/>
</dbReference>
<dbReference type="UniPathway" id="UPA00028">
    <property type="reaction ID" value="UER00005"/>
</dbReference>
<dbReference type="GO" id="GO:0004592">
    <property type="term" value="F:pantoate-beta-alanine ligase activity"/>
    <property type="evidence" value="ECO:0007669"/>
    <property type="project" value="UniProtKB-EC"/>
</dbReference>
<keyword evidence="5" id="KW-0566">Pantothenate biosynthesis</keyword>
<evidence type="ECO:0000256" key="6">
    <source>
        <dbReference type="ARBA" id="ARBA00022741"/>
    </source>
</evidence>
<dbReference type="GO" id="GO:0015940">
    <property type="term" value="P:pantothenate biosynthetic process"/>
    <property type="evidence" value="ECO:0007669"/>
    <property type="project" value="UniProtKB-UniPathway"/>
</dbReference>
<dbReference type="AlphaFoldDB" id="A0A6J6ECS5"/>
<evidence type="ECO:0000256" key="1">
    <source>
        <dbReference type="ARBA" id="ARBA00004990"/>
    </source>
</evidence>
<dbReference type="InterPro" id="IPR042176">
    <property type="entry name" value="Pantoate_ligase_C"/>
</dbReference>
<comment type="pathway">
    <text evidence="1">Cofactor biosynthesis; (R)-pantothenate biosynthesis; (R)-pantothenate from (R)-pantoate and beta-alanine: step 1/1.</text>
</comment>
<evidence type="ECO:0000256" key="5">
    <source>
        <dbReference type="ARBA" id="ARBA00022655"/>
    </source>
</evidence>
<dbReference type="Pfam" id="PF02569">
    <property type="entry name" value="Pantoate_ligase"/>
    <property type="match status" value="1"/>
</dbReference>
<evidence type="ECO:0000313" key="9">
    <source>
        <dbReference type="EMBL" id="CAB4573094.1"/>
    </source>
</evidence>
<evidence type="ECO:0000256" key="8">
    <source>
        <dbReference type="ARBA" id="ARBA00048258"/>
    </source>
</evidence>
<organism evidence="9">
    <name type="scientific">freshwater metagenome</name>
    <dbReference type="NCBI Taxonomy" id="449393"/>
    <lineage>
        <taxon>unclassified sequences</taxon>
        <taxon>metagenomes</taxon>
        <taxon>ecological metagenomes</taxon>
    </lineage>
</organism>
<dbReference type="NCBIfam" id="TIGR00018">
    <property type="entry name" value="panC"/>
    <property type="match status" value="1"/>
</dbReference>
<keyword evidence="6" id="KW-0547">Nucleotide-binding</keyword>
<accession>A0A6J6ECS5</accession>
<proteinExistence type="inferred from homology"/>
<evidence type="ECO:0000256" key="4">
    <source>
        <dbReference type="ARBA" id="ARBA00022598"/>
    </source>
</evidence>
<comment type="similarity">
    <text evidence="2">Belongs to the pantothenate synthetase family.</text>
</comment>
<sequence>MKSVHSIAELTSSLRTPPRVFVPTMGALHEGHGELIRVARTIAGAEGQVIVSIFVNPLQFGPTEDFNKYPRTQDDDKKLAAQYGADLVWFPEAAELLSPEMTKLESPSFGDTLEGEQRPGHFTGVLTIVNRLFEIVSPSHAIFGVKDLQQLILIREMSAARFPNLEVVPVETVRTDSGLAMSSRNKYLSEPEIKLASQINKALNVAALQPDPVSSFYEKLSAAGITADQIDYVEIVPMPLSCIDLGNRRLVVAVRVGSTRLLDNIALN</sequence>
<evidence type="ECO:0000256" key="7">
    <source>
        <dbReference type="ARBA" id="ARBA00022840"/>
    </source>
</evidence>
<dbReference type="PANTHER" id="PTHR21299:SF1">
    <property type="entry name" value="PANTOATE--BETA-ALANINE LIGASE"/>
    <property type="match status" value="1"/>
</dbReference>
<dbReference type="GO" id="GO:0005524">
    <property type="term" value="F:ATP binding"/>
    <property type="evidence" value="ECO:0007669"/>
    <property type="project" value="UniProtKB-KW"/>
</dbReference>
<gene>
    <name evidence="9" type="ORF">UFOPK1726_00405</name>
</gene>
<reference evidence="9" key="1">
    <citation type="submission" date="2020-05" db="EMBL/GenBank/DDBJ databases">
        <authorList>
            <person name="Chiriac C."/>
            <person name="Salcher M."/>
            <person name="Ghai R."/>
            <person name="Kavagutti S V."/>
        </authorList>
    </citation>
    <scope>NUCLEOTIDE SEQUENCE</scope>
</reference>
<evidence type="ECO:0000256" key="2">
    <source>
        <dbReference type="ARBA" id="ARBA00009256"/>
    </source>
</evidence>
<dbReference type="InterPro" id="IPR014729">
    <property type="entry name" value="Rossmann-like_a/b/a_fold"/>
</dbReference>
<dbReference type="Gene3D" id="3.40.50.620">
    <property type="entry name" value="HUPs"/>
    <property type="match status" value="1"/>
</dbReference>
<protein>
    <recommendedName>
        <fullName evidence="3">pantoate--beta-alanine ligase (AMP-forming)</fullName>
        <ecNumber evidence="3">6.3.2.1</ecNumber>
    </recommendedName>
</protein>
<dbReference type="EMBL" id="CAEZTT010000031">
    <property type="protein sequence ID" value="CAB4573094.1"/>
    <property type="molecule type" value="Genomic_DNA"/>
</dbReference>
<keyword evidence="7" id="KW-0067">ATP-binding</keyword>
<dbReference type="GO" id="GO:0005829">
    <property type="term" value="C:cytosol"/>
    <property type="evidence" value="ECO:0007669"/>
    <property type="project" value="TreeGrafter"/>
</dbReference>